<feature type="domain" description="Aminoglycoside phosphotransferase" evidence="1">
    <location>
        <begin position="88"/>
        <end position="262"/>
    </location>
</feature>
<dbReference type="RefSeq" id="XP_040627388.1">
    <property type="nucleotide sequence ID" value="XM_040768678.1"/>
</dbReference>
<evidence type="ECO:0000313" key="3">
    <source>
        <dbReference type="Proteomes" id="UP000030653"/>
    </source>
</evidence>
<evidence type="ECO:0000259" key="1">
    <source>
        <dbReference type="Pfam" id="PF01636"/>
    </source>
</evidence>
<dbReference type="SUPFAM" id="SSF56112">
    <property type="entry name" value="Protein kinase-like (PK-like)"/>
    <property type="match status" value="1"/>
</dbReference>
<dbReference type="PANTHER" id="PTHR21310:SF39">
    <property type="entry name" value="AMINOGLYCOSIDE PHOSPHOTRANSFERASE DOMAIN-CONTAINING PROTEIN"/>
    <property type="match status" value="1"/>
</dbReference>
<protein>
    <recommendedName>
        <fullName evidence="1">Aminoglycoside phosphotransferase domain-containing protein</fullName>
    </recommendedName>
</protein>
<dbReference type="InterPro" id="IPR011009">
    <property type="entry name" value="Kinase-like_dom_sf"/>
</dbReference>
<accession>M5FSN7</accession>
<dbReference type="Pfam" id="PF01636">
    <property type="entry name" value="APH"/>
    <property type="match status" value="1"/>
</dbReference>
<dbReference type="EMBL" id="JH795866">
    <property type="protein sequence ID" value="EJU00491.1"/>
    <property type="molecule type" value="Genomic_DNA"/>
</dbReference>
<keyword evidence="3" id="KW-1185">Reference proteome</keyword>
<dbReference type="HOGENOM" id="CLU_021768_2_1_1"/>
<name>M5FSN7_DACPD</name>
<dbReference type="InterPro" id="IPR002575">
    <property type="entry name" value="Aminoglycoside_PTrfase"/>
</dbReference>
<proteinExistence type="predicted"/>
<dbReference type="GeneID" id="63683740"/>
<sequence>MSYWVQWLWDTLTGSKQPNVKFCEPSAPTITLDDIDHFYKSGQWEKARLGCLEEDGLGVFGHNVSRMSESVAVKCMDWRDRQFEPYTMRLISTQTSIPTPRVHECLIRDRTMFFVMDYIDGEDFYTLWPNLSLFGKCRIMWTIRRYIRELRTWKPPVPDIPGPVDATEKPVRCIGTEFGEGPAGPFNSYADLYDWFEHKRALAVDMAKNWFHYELDEKKLPHFDSSMPLVFTHGDISMHNIRISRDGTVWLLDWGSSGMYPP</sequence>
<reference evidence="2 3" key="1">
    <citation type="journal article" date="2012" name="Science">
        <title>The Paleozoic origin of enzymatic lignin decomposition reconstructed from 31 fungal genomes.</title>
        <authorList>
            <person name="Floudas D."/>
            <person name="Binder M."/>
            <person name="Riley R."/>
            <person name="Barry K."/>
            <person name="Blanchette R.A."/>
            <person name="Henrissat B."/>
            <person name="Martinez A.T."/>
            <person name="Otillar R."/>
            <person name="Spatafora J.W."/>
            <person name="Yadav J.S."/>
            <person name="Aerts A."/>
            <person name="Benoit I."/>
            <person name="Boyd A."/>
            <person name="Carlson A."/>
            <person name="Copeland A."/>
            <person name="Coutinho P.M."/>
            <person name="de Vries R.P."/>
            <person name="Ferreira P."/>
            <person name="Findley K."/>
            <person name="Foster B."/>
            <person name="Gaskell J."/>
            <person name="Glotzer D."/>
            <person name="Gorecki P."/>
            <person name="Heitman J."/>
            <person name="Hesse C."/>
            <person name="Hori C."/>
            <person name="Igarashi K."/>
            <person name="Jurgens J.A."/>
            <person name="Kallen N."/>
            <person name="Kersten P."/>
            <person name="Kohler A."/>
            <person name="Kuees U."/>
            <person name="Kumar T.K.A."/>
            <person name="Kuo A."/>
            <person name="LaButti K."/>
            <person name="Larrondo L.F."/>
            <person name="Lindquist E."/>
            <person name="Ling A."/>
            <person name="Lombard V."/>
            <person name="Lucas S."/>
            <person name="Lundell T."/>
            <person name="Martin R."/>
            <person name="McLaughlin D.J."/>
            <person name="Morgenstern I."/>
            <person name="Morin E."/>
            <person name="Murat C."/>
            <person name="Nagy L.G."/>
            <person name="Nolan M."/>
            <person name="Ohm R.A."/>
            <person name="Patyshakuliyeva A."/>
            <person name="Rokas A."/>
            <person name="Ruiz-Duenas F.J."/>
            <person name="Sabat G."/>
            <person name="Salamov A."/>
            <person name="Samejima M."/>
            <person name="Schmutz J."/>
            <person name="Slot J.C."/>
            <person name="St John F."/>
            <person name="Stenlid J."/>
            <person name="Sun H."/>
            <person name="Sun S."/>
            <person name="Syed K."/>
            <person name="Tsang A."/>
            <person name="Wiebenga A."/>
            <person name="Young D."/>
            <person name="Pisabarro A."/>
            <person name="Eastwood D.C."/>
            <person name="Martin F."/>
            <person name="Cullen D."/>
            <person name="Grigoriev I.V."/>
            <person name="Hibbett D.S."/>
        </authorList>
    </citation>
    <scope>NUCLEOTIDE SEQUENCE [LARGE SCALE GENOMIC DNA]</scope>
    <source>
        <strain evidence="2 3">DJM-731 SS1</strain>
    </source>
</reference>
<dbReference type="AlphaFoldDB" id="M5FSN7"/>
<gene>
    <name evidence="2" type="ORF">DACRYDRAFT_108558</name>
</gene>
<dbReference type="InterPro" id="IPR051678">
    <property type="entry name" value="AGP_Transferase"/>
</dbReference>
<dbReference type="OrthoDB" id="4177236at2759"/>
<dbReference type="Proteomes" id="UP000030653">
    <property type="component" value="Unassembled WGS sequence"/>
</dbReference>
<dbReference type="OMA" id="HEALVEW"/>
<organism evidence="2 3">
    <name type="scientific">Dacryopinax primogenitus (strain DJM 731)</name>
    <name type="common">Brown rot fungus</name>
    <dbReference type="NCBI Taxonomy" id="1858805"/>
    <lineage>
        <taxon>Eukaryota</taxon>
        <taxon>Fungi</taxon>
        <taxon>Dikarya</taxon>
        <taxon>Basidiomycota</taxon>
        <taxon>Agaricomycotina</taxon>
        <taxon>Dacrymycetes</taxon>
        <taxon>Dacrymycetales</taxon>
        <taxon>Dacrymycetaceae</taxon>
        <taxon>Dacryopinax</taxon>
    </lineage>
</organism>
<dbReference type="STRING" id="1858805.M5FSN7"/>
<dbReference type="PANTHER" id="PTHR21310">
    <property type="entry name" value="AMINOGLYCOSIDE PHOSPHOTRANSFERASE-RELATED-RELATED"/>
    <property type="match status" value="1"/>
</dbReference>
<evidence type="ECO:0000313" key="2">
    <source>
        <dbReference type="EMBL" id="EJU00491.1"/>
    </source>
</evidence>